<proteinExistence type="predicted"/>
<comment type="caution">
    <text evidence="1">The sequence shown here is derived from an EMBL/GenBank/DDBJ whole genome shotgun (WGS) entry which is preliminary data.</text>
</comment>
<gene>
    <name evidence="1" type="ORF">NQ315_014905</name>
</gene>
<dbReference type="EMBL" id="JANEYG010000382">
    <property type="protein sequence ID" value="KAJ8909954.1"/>
    <property type="molecule type" value="Genomic_DNA"/>
</dbReference>
<accession>A0AAV8V6X3</accession>
<evidence type="ECO:0000313" key="2">
    <source>
        <dbReference type="Proteomes" id="UP001159042"/>
    </source>
</evidence>
<reference evidence="1 2" key="1">
    <citation type="journal article" date="2023" name="Insect Mol. Biol.">
        <title>Genome sequencing provides insights into the evolution of gene families encoding plant cell wall-degrading enzymes in longhorned beetles.</title>
        <authorList>
            <person name="Shin N.R."/>
            <person name="Okamura Y."/>
            <person name="Kirsch R."/>
            <person name="Pauchet Y."/>
        </authorList>
    </citation>
    <scope>NUCLEOTIDE SEQUENCE [LARGE SCALE GENOMIC DNA]</scope>
    <source>
        <strain evidence="1">EAD_L_NR</strain>
    </source>
</reference>
<organism evidence="1 2">
    <name type="scientific">Exocentrus adspersus</name>
    <dbReference type="NCBI Taxonomy" id="1586481"/>
    <lineage>
        <taxon>Eukaryota</taxon>
        <taxon>Metazoa</taxon>
        <taxon>Ecdysozoa</taxon>
        <taxon>Arthropoda</taxon>
        <taxon>Hexapoda</taxon>
        <taxon>Insecta</taxon>
        <taxon>Pterygota</taxon>
        <taxon>Neoptera</taxon>
        <taxon>Endopterygota</taxon>
        <taxon>Coleoptera</taxon>
        <taxon>Polyphaga</taxon>
        <taxon>Cucujiformia</taxon>
        <taxon>Chrysomeloidea</taxon>
        <taxon>Cerambycidae</taxon>
        <taxon>Lamiinae</taxon>
        <taxon>Acanthocinini</taxon>
        <taxon>Exocentrus</taxon>
    </lineage>
</organism>
<name>A0AAV8V6X3_9CUCU</name>
<dbReference type="Proteomes" id="UP001159042">
    <property type="component" value="Unassembled WGS sequence"/>
</dbReference>
<protein>
    <submittedName>
        <fullName evidence="1">Uncharacterized protein</fullName>
    </submittedName>
</protein>
<keyword evidence="2" id="KW-1185">Reference proteome</keyword>
<dbReference type="AlphaFoldDB" id="A0AAV8V6X3"/>
<sequence length="368" mass="42891">MLAVEIPMICTLWNLKVFPLDEWEPMIFQPIPHKSIVAFILIWYPCLWEQRTVESGESYFNKHALFRRMYWASFLTFFNNGDKSDELFEIFQECFARRTTTDEEPLTNLDQYVNKIVQSNYWVFMEEIPILCTLLNVRVVLFLDEREPVIFMPDARICRGFPFCNTAKITEQVIRLTNNRFERLVIAQHSEAQKEDEQEPEMCRSQLETNETNDKIEAVYLQKKEHKIKGSAGFQGGEYQIGLLTMVLLNAVRKMKIWALSTENDEAGKFDDLVFESPEGDVLVQAKHKEGKNKIIKYEALMTTSTNGDFSLPKYYVSFQELKRKFNLRNVVICTNAGFFFFFFRCGASFNLAALRPEGPLCLPLEGS</sequence>
<evidence type="ECO:0000313" key="1">
    <source>
        <dbReference type="EMBL" id="KAJ8909954.1"/>
    </source>
</evidence>